<dbReference type="GO" id="GO:0000160">
    <property type="term" value="P:phosphorelay signal transduction system"/>
    <property type="evidence" value="ECO:0007669"/>
    <property type="project" value="InterPro"/>
</dbReference>
<feature type="domain" description="Response regulatory" evidence="2">
    <location>
        <begin position="1"/>
        <end position="60"/>
    </location>
</feature>
<sequence length="71" mass="8161">MPGMNGIDLAHEIRRQHHDLPVLLASGYSHVLAQNGTYGFELLHKPYSVEQLSRLLRKVATWQRRKRIIGS</sequence>
<name>H1KE92_METEX</name>
<proteinExistence type="predicted"/>
<evidence type="ECO:0000256" key="1">
    <source>
        <dbReference type="PROSITE-ProRule" id="PRU00169"/>
    </source>
</evidence>
<dbReference type="PROSITE" id="PS50110">
    <property type="entry name" value="RESPONSE_REGULATORY"/>
    <property type="match status" value="1"/>
</dbReference>
<keyword evidence="3" id="KW-0808">Transferase</keyword>
<gene>
    <name evidence="3" type="ORF">MetexDRAFT_0954</name>
</gene>
<accession>H1KE92</accession>
<dbReference type="InterPro" id="IPR001789">
    <property type="entry name" value="Sig_transdc_resp-reg_receiver"/>
</dbReference>
<comment type="caution">
    <text evidence="1">Lacks conserved residue(s) required for the propagation of feature annotation.</text>
</comment>
<organism evidence="3 4">
    <name type="scientific">Methylorubrum extorquens DSM 13060</name>
    <dbReference type="NCBI Taxonomy" id="882800"/>
    <lineage>
        <taxon>Bacteria</taxon>
        <taxon>Pseudomonadati</taxon>
        <taxon>Pseudomonadota</taxon>
        <taxon>Alphaproteobacteria</taxon>
        <taxon>Hyphomicrobiales</taxon>
        <taxon>Methylobacteriaceae</taxon>
        <taxon>Methylorubrum</taxon>
    </lineage>
</organism>
<keyword evidence="3" id="KW-0418">Kinase</keyword>
<dbReference type="EMBL" id="AGJK01000014">
    <property type="protein sequence ID" value="EHP94209.1"/>
    <property type="molecule type" value="Genomic_DNA"/>
</dbReference>
<dbReference type="InterPro" id="IPR011006">
    <property type="entry name" value="CheY-like_superfamily"/>
</dbReference>
<dbReference type="SUPFAM" id="SSF52172">
    <property type="entry name" value="CheY-like"/>
    <property type="match status" value="1"/>
</dbReference>
<dbReference type="PATRIC" id="fig|882800.3.peg.921"/>
<dbReference type="Gene3D" id="3.40.50.2300">
    <property type="match status" value="1"/>
</dbReference>
<evidence type="ECO:0000259" key="2">
    <source>
        <dbReference type="PROSITE" id="PS50110"/>
    </source>
</evidence>
<reference evidence="3 4" key="1">
    <citation type="submission" date="2011-09" db="EMBL/GenBank/DDBJ databases">
        <title>The draft genome of Methylobacterium extorquens DSM 13060.</title>
        <authorList>
            <consortium name="US DOE Joint Genome Institute (JGI-PGF)"/>
            <person name="Lucas S."/>
            <person name="Han J."/>
            <person name="Lapidus A."/>
            <person name="Cheng J.-F."/>
            <person name="Goodwin L."/>
            <person name="Pitluck S."/>
            <person name="Peters L."/>
            <person name="Land M.L."/>
            <person name="Hauser L."/>
            <person name="Koskimaki J."/>
            <person name="Halonen O."/>
            <person name="Pirttila A."/>
            <person name="Frank C."/>
            <person name="Woyke T.J."/>
        </authorList>
    </citation>
    <scope>NUCLEOTIDE SEQUENCE [LARGE SCALE GENOMIC DNA]</scope>
    <source>
        <strain evidence="3 4">DSM 13060</strain>
    </source>
</reference>
<protein>
    <submittedName>
        <fullName evidence="3">Histidine kinase</fullName>
    </submittedName>
</protein>
<evidence type="ECO:0000313" key="4">
    <source>
        <dbReference type="Proteomes" id="UP000004382"/>
    </source>
</evidence>
<evidence type="ECO:0000313" key="3">
    <source>
        <dbReference type="EMBL" id="EHP94209.1"/>
    </source>
</evidence>
<comment type="caution">
    <text evidence="3">The sequence shown here is derived from an EMBL/GenBank/DDBJ whole genome shotgun (WGS) entry which is preliminary data.</text>
</comment>
<dbReference type="Proteomes" id="UP000004382">
    <property type="component" value="Unassembled WGS sequence"/>
</dbReference>
<dbReference type="GO" id="GO:0016301">
    <property type="term" value="F:kinase activity"/>
    <property type="evidence" value="ECO:0007669"/>
    <property type="project" value="UniProtKB-KW"/>
</dbReference>
<dbReference type="AlphaFoldDB" id="H1KE92"/>